<protein>
    <submittedName>
        <fullName evidence="1">Uncharacterized protein</fullName>
    </submittedName>
</protein>
<evidence type="ECO:0000313" key="1">
    <source>
        <dbReference type="EMBL" id="UYV97939.1"/>
    </source>
</evidence>
<gene>
    <name evidence="1" type="ORF">NL394_01430</name>
</gene>
<dbReference type="Proteomes" id="UP001163293">
    <property type="component" value="Chromosome"/>
</dbReference>
<dbReference type="RefSeq" id="WP_069696047.1">
    <property type="nucleotide sequence ID" value="NZ_CP043010.1"/>
</dbReference>
<organism evidence="1 2">
    <name type="scientific">Paenarthrobacter ureafaciens</name>
    <dbReference type="NCBI Taxonomy" id="37931"/>
    <lineage>
        <taxon>Bacteria</taxon>
        <taxon>Bacillati</taxon>
        <taxon>Actinomycetota</taxon>
        <taxon>Actinomycetes</taxon>
        <taxon>Micrococcales</taxon>
        <taxon>Micrococcaceae</taxon>
        <taxon>Paenarthrobacter</taxon>
    </lineage>
</organism>
<accession>A0AAX3EIY4</accession>
<evidence type="ECO:0000313" key="2">
    <source>
        <dbReference type="Proteomes" id="UP001163293"/>
    </source>
</evidence>
<name>A0AAX3EIY4_PAEUR</name>
<sequence length="142" mass="15879">MPAQPASRVPDEAHQPPDEPLWCSRCDSDQFLRVNSIQSHYPPAPNMVNVSYECAACRYIYSQLASVQKVAIIVNRPGSPQGMLKFGGQYLHCGEPMKTRSCELRRIEATLALGKGQPQSYEVHLNTRILGCKCGFRMEIPD</sequence>
<dbReference type="EMBL" id="CP101185">
    <property type="protein sequence ID" value="UYV97939.1"/>
    <property type="molecule type" value="Genomic_DNA"/>
</dbReference>
<keyword evidence="2" id="KW-1185">Reference proteome</keyword>
<reference evidence="1" key="1">
    <citation type="submission" date="2022-07" db="EMBL/GenBank/DDBJ databases">
        <authorList>
            <person name="Wu T."/>
        </authorList>
    </citation>
    <scope>NUCLEOTIDE SEQUENCE</scope>
    <source>
        <strain evidence="1">SD-1</strain>
    </source>
</reference>
<proteinExistence type="predicted"/>
<dbReference type="AlphaFoldDB" id="A0AAX3EIY4"/>